<dbReference type="EMBL" id="CP047045">
    <property type="protein sequence ID" value="QGZ96316.1"/>
    <property type="molecule type" value="Genomic_DNA"/>
</dbReference>
<keyword evidence="3" id="KW-0808">Transferase</keyword>
<organism evidence="3 4">
    <name type="scientific">Terricaulis silvestris</name>
    <dbReference type="NCBI Taxonomy" id="2686094"/>
    <lineage>
        <taxon>Bacteria</taxon>
        <taxon>Pseudomonadati</taxon>
        <taxon>Pseudomonadota</taxon>
        <taxon>Alphaproteobacteria</taxon>
        <taxon>Caulobacterales</taxon>
        <taxon>Caulobacteraceae</taxon>
        <taxon>Terricaulis</taxon>
    </lineage>
</organism>
<name>A0A6I6MSB0_9CAUL</name>
<sequence length="410" mass="45030">MANSVGANSMGGERLHALDAVRGGALMLGVLFHACLPFLLGPQLWIVRDDASTELTVAFYVLHVFRMTVFFLLAGFFARMLLERRGVGGFIKNRLARIATPLAMFWPIVFTVIVAVLIWVSVRANGGEAPSGEPPPSPLTVEAWPLTHLWFLYVLLIFYAVALALRGLVVLVDRSGALRARIVDPVVKFIAGPAAVMFLALPVFAALYFAPSWMAYFGIPTPDTGLVPNPTALICYGVAFGFGWLVNRQVSILESWAKHWLSNLSLGVFCTVVCLMMLGVEPVLAPAERGFDTMLYAALYALGVWGWTLGIIGGAVRLLKRESEAVRYVADASYWIYIVHIPVLLVMQALVQPLDLPWSARYPMTVGISFAIMFVSYDLLVRYSWLGAILNGRKVRPGKAKREPQLAAAE</sequence>
<feature type="transmembrane region" description="Helical" evidence="1">
    <location>
        <begin position="103"/>
        <end position="122"/>
    </location>
</feature>
<feature type="transmembrane region" description="Helical" evidence="1">
    <location>
        <begin position="362"/>
        <end position="381"/>
    </location>
</feature>
<dbReference type="GO" id="GO:0016747">
    <property type="term" value="F:acyltransferase activity, transferring groups other than amino-acyl groups"/>
    <property type="evidence" value="ECO:0007669"/>
    <property type="project" value="InterPro"/>
</dbReference>
<feature type="transmembrane region" description="Helical" evidence="1">
    <location>
        <begin position="332"/>
        <end position="350"/>
    </location>
</feature>
<feature type="transmembrane region" description="Helical" evidence="1">
    <location>
        <begin position="230"/>
        <end position="247"/>
    </location>
</feature>
<dbReference type="InterPro" id="IPR050623">
    <property type="entry name" value="Glucan_succinyl_AcylTrfase"/>
</dbReference>
<keyword evidence="1" id="KW-1133">Transmembrane helix</keyword>
<keyword evidence="1" id="KW-0472">Membrane</keyword>
<evidence type="ECO:0000313" key="3">
    <source>
        <dbReference type="EMBL" id="QGZ96316.1"/>
    </source>
</evidence>
<dbReference type="PANTHER" id="PTHR36927:SF1">
    <property type="entry name" value="MDO-LIKE PROTEIN"/>
    <property type="match status" value="1"/>
</dbReference>
<dbReference type="PANTHER" id="PTHR36927">
    <property type="entry name" value="BLR4337 PROTEIN"/>
    <property type="match status" value="1"/>
</dbReference>
<feature type="transmembrane region" description="Helical" evidence="1">
    <location>
        <begin position="150"/>
        <end position="169"/>
    </location>
</feature>
<evidence type="ECO:0000256" key="1">
    <source>
        <dbReference type="SAM" id="Phobius"/>
    </source>
</evidence>
<keyword evidence="1" id="KW-0812">Transmembrane</keyword>
<feature type="transmembrane region" description="Helical" evidence="1">
    <location>
        <begin position="60"/>
        <end position="82"/>
    </location>
</feature>
<gene>
    <name evidence="3" type="primary">mdoC</name>
    <name evidence="3" type="ORF">DSM104635_03174</name>
</gene>
<feature type="transmembrane region" description="Helical" evidence="1">
    <location>
        <begin position="20"/>
        <end position="40"/>
    </location>
</feature>
<reference evidence="4" key="1">
    <citation type="submission" date="2019-12" db="EMBL/GenBank/DDBJ databases">
        <title>Complete genome of Terracaulis silvestris 0127_4.</title>
        <authorList>
            <person name="Vieira S."/>
            <person name="Riedel T."/>
            <person name="Sproer C."/>
            <person name="Pascual J."/>
            <person name="Boedeker C."/>
            <person name="Overmann J."/>
        </authorList>
    </citation>
    <scope>NUCLEOTIDE SEQUENCE [LARGE SCALE GENOMIC DNA]</scope>
    <source>
        <strain evidence="4">0127_4</strain>
    </source>
</reference>
<accession>A0A6I6MSB0</accession>
<feature type="transmembrane region" description="Helical" evidence="1">
    <location>
        <begin position="298"/>
        <end position="320"/>
    </location>
</feature>
<feature type="domain" description="Acyltransferase 3" evidence="2">
    <location>
        <begin position="16"/>
        <end position="376"/>
    </location>
</feature>
<dbReference type="RefSeq" id="WP_158767114.1">
    <property type="nucleotide sequence ID" value="NZ_CP047045.1"/>
</dbReference>
<evidence type="ECO:0000313" key="4">
    <source>
        <dbReference type="Proteomes" id="UP000431269"/>
    </source>
</evidence>
<dbReference type="InterPro" id="IPR002656">
    <property type="entry name" value="Acyl_transf_3_dom"/>
</dbReference>
<feature type="transmembrane region" description="Helical" evidence="1">
    <location>
        <begin position="259"/>
        <end position="278"/>
    </location>
</feature>
<dbReference type="Pfam" id="PF01757">
    <property type="entry name" value="Acyl_transf_3"/>
    <property type="match status" value="1"/>
</dbReference>
<keyword evidence="4" id="KW-1185">Reference proteome</keyword>
<protein>
    <submittedName>
        <fullName evidence="3">Glucans biosynthesis protein C</fullName>
        <ecNumber evidence="3">2.1.-.-</ecNumber>
    </submittedName>
</protein>
<evidence type="ECO:0000259" key="2">
    <source>
        <dbReference type="Pfam" id="PF01757"/>
    </source>
</evidence>
<proteinExistence type="predicted"/>
<dbReference type="AlphaFoldDB" id="A0A6I6MSB0"/>
<dbReference type="KEGG" id="tsv:DSM104635_03174"/>
<dbReference type="Proteomes" id="UP000431269">
    <property type="component" value="Chromosome"/>
</dbReference>
<feature type="transmembrane region" description="Helical" evidence="1">
    <location>
        <begin position="189"/>
        <end position="210"/>
    </location>
</feature>
<dbReference type="EC" id="2.1.-.-" evidence="3"/>